<feature type="compositionally biased region" description="Low complexity" evidence="1">
    <location>
        <begin position="1346"/>
        <end position="1363"/>
    </location>
</feature>
<feature type="compositionally biased region" description="Basic residues" evidence="1">
    <location>
        <begin position="1175"/>
        <end position="1186"/>
    </location>
</feature>
<feature type="compositionally biased region" description="Basic and acidic residues" evidence="1">
    <location>
        <begin position="69"/>
        <end position="87"/>
    </location>
</feature>
<dbReference type="Ensembl" id="ENSLLTT00000023930.1">
    <property type="protein sequence ID" value="ENSLLTP00000023077.1"/>
    <property type="gene ID" value="ENSLLTG00000017067.1"/>
</dbReference>
<feature type="domain" description="Transcription factor TFIIIB component B'' Myb" evidence="2">
    <location>
        <begin position="2"/>
        <end position="69"/>
    </location>
</feature>
<feature type="region of interest" description="Disordered" evidence="1">
    <location>
        <begin position="1124"/>
        <end position="1160"/>
    </location>
</feature>
<sequence>MFFLAISMVGTDFSMISQLFPHRARTEIKNKFKREEKVNGWRIDKAFKEKRPFDFSFFTKLLEKVLENERKKKDKDAACQQQKEKNSNKRNTPRSQKKRKDKVINGQSNHGLDEHQDGRSSDMEIEVDAETAEKENEESPSILEQAKEQTVIESAVTKKKKKRKKKDSEQETDNLLGERNIPTEMMEEKRTKKKRKNISANDEISCIGEVGDELEVPNRTILDETLIMDKEQLQCFIRLNEEAEKDHSIQKSKPEQEDVSSVTPEHHVEQHSVSQMTPKENIEDFEKSTEAQNEVAVRDKLDKNQNMVKKQICGEEIMETDKAIPEKPTQEVQLQNFESDLTRASEKIEPLASKPLIVKVSSESLVENTAASISGFTTEETCNASSDVIRETEESQKVFVGKMEVRGRWTRPKPNIGNVSGRKEASAQGELKKSGSDGACGKEIEQNDTPGINSAEITQTHCQGLDTESANKNQSTSQESSKQTILKPALLARGRFQRPKPNLGRVVRRQELPGRSTETVKKPSEAGTELASEAVITEKTVMQTECNDCQLLNKNNTDATAHEADTSQCAALEKRIVVSNEKVGGAYSNQSPVKKPIESESYTLQNASLSLDITKDVVIPASKDSSPQEEKKDNTVEIEHSLENSQSRCKKNLENASDREELLNTVQPQLDSAEKSESEYSETSNLSEAAKSKTLPSLEECPTNAKKEVATNETHLSLQNLPGFKNDASNGKISLEPDTQKKELVGKQRSQEESKHSDTRSTPFLRGRFQRPKPNIGRINGRKEKRSLEGNGLTTTGNLELQKSEPTKTPSMTQINDKILPDENLESSLEDTKKVIQKDSLVPSTGQNSSKLHLREKSNFQGDKSSTIKPAQLVRGRFQRAKFNVGRTNYKNEVPVSEDISVPIVEEVKEMDISKKDDLYLISEDEVIVQASPDNLDRKEGSEYIESSSKRWIDQKKHPSEKSLECGLLKNQDDVKRKKMDVLGSDTFDPQEVNHSENKNTALLMIGHLQKVMPNMAQVPKNTESSLEKENSKGDTGRDAECDTLCGSKFGKTAQLMGSPVHLVESASTSESRKEKKCTENIELVSSTRSRHFGKHGSSDQPSENETQIKKEIPKLLSVQEKEVENLKGKQPGRTLKQRNKNYDSRTSSTCEYENDHGRKIKYQQKVKQHVFKGRNLKPAPCKKPRNGNSKVNLVTLRASSQEEDEDEDEDEPESEYEAEIFSPEEVNKAPVFVPKGLRSPNPVPMHIEETMEELEIYENVADEPCISHDLNLSIQSVMQDDSKLYIPAVDITQEEQTKETGINDGSAEAAMTLLAMREPVFQLHTDIQGNEVQMAVSSGNEPIHSNNTNNTEGNSSKSSYSEECSEEKTVVLLPDSSKTLHKINKTTTDLEKSSQETKVCSTVSLYKRNKTPRPARCRLPKPKPNLNSGSVSTNVSQKLLNLSSDMEEYKEIQKDDKMSEKSREEQKVEMNLQMDEQLAKISTMEKYDLHSESAGRAMQENNMESGNLIQEISEIASELTSPKCSQEAVACLSELPDNFNIKSNILTFESAEHQFSTAEVAQFEGNKNASISAMTEMSAVRGDITDFVDTEEEPEFILTLVEISPDSVECNNIPAVLAHGPGELLPPPILFTSDNMNSLELTRDESVGSIQASVEESVASMTDPTERELHPSSSEQLVDLGLTPWKNWKRSSISIEGSSASEKIRHTVPIEEHLESSDKGTSLKLQYISRKDAELQVEEKKQLQSSLNVGTALLGETDSEAELVSRMPGAGKAETNKEQRLCVAYNSEQSEQIRNTEALPKTSLPRSLGFLPLICKINTDEEIADKENNKPPQETCKLIFENTPECPASTSKDSNTEIQEYSLLPTTMLSPSKYESGSCSSVQVLPEEEGSAKEQEKEEQIRISEYFFSDIFMEVDDSE</sequence>
<keyword evidence="4" id="KW-1185">Reference proteome</keyword>
<dbReference type="PANTHER" id="PTHR22929">
    <property type="entry name" value="RNA POLYMERASE III TRANSCRIPTION INITIATION FACTOR B"/>
    <property type="match status" value="1"/>
</dbReference>
<accession>A0A8C5SZV4</accession>
<feature type="compositionally biased region" description="Basic and acidic residues" evidence="1">
    <location>
        <begin position="243"/>
        <end position="256"/>
    </location>
</feature>
<feature type="region of interest" description="Disordered" evidence="1">
    <location>
        <begin position="1063"/>
        <end position="1108"/>
    </location>
</feature>
<feature type="compositionally biased region" description="Polar residues" evidence="1">
    <location>
        <begin position="711"/>
        <end position="720"/>
    </location>
</feature>
<evidence type="ECO:0000259" key="2">
    <source>
        <dbReference type="Pfam" id="PF15963"/>
    </source>
</evidence>
<dbReference type="GO" id="GO:0000126">
    <property type="term" value="C:transcription factor TFIIIB complex"/>
    <property type="evidence" value="ECO:0007669"/>
    <property type="project" value="TreeGrafter"/>
</dbReference>
<feature type="compositionally biased region" description="Basic and acidic residues" evidence="1">
    <location>
        <begin position="421"/>
        <end position="445"/>
    </location>
</feature>
<feature type="region of interest" description="Disordered" evidence="1">
    <location>
        <begin position="669"/>
        <end position="816"/>
    </location>
</feature>
<proteinExistence type="predicted"/>
<feature type="compositionally biased region" description="Basic and acidic residues" evidence="1">
    <location>
        <begin position="1071"/>
        <end position="1080"/>
    </location>
</feature>
<feature type="compositionally biased region" description="Basic residues" evidence="1">
    <location>
        <begin position="1413"/>
        <end position="1422"/>
    </location>
</feature>
<dbReference type="Pfam" id="PF15963">
    <property type="entry name" value="Myb_DNA-bind_7"/>
    <property type="match status" value="1"/>
</dbReference>
<feature type="compositionally biased region" description="Acidic residues" evidence="1">
    <location>
        <begin position="123"/>
        <end position="138"/>
    </location>
</feature>
<dbReference type="Proteomes" id="UP000694406">
    <property type="component" value="Unplaced"/>
</dbReference>
<evidence type="ECO:0000256" key="1">
    <source>
        <dbReference type="SAM" id="MobiDB-lite"/>
    </source>
</evidence>
<feature type="region of interest" description="Disordered" evidence="1">
    <location>
        <begin position="1339"/>
        <end position="1368"/>
    </location>
</feature>
<dbReference type="InterPro" id="IPR039467">
    <property type="entry name" value="TFIIIB_B''_Myb"/>
</dbReference>
<reference evidence="3" key="1">
    <citation type="submission" date="2025-08" db="UniProtKB">
        <authorList>
            <consortium name="Ensembl"/>
        </authorList>
    </citation>
    <scope>IDENTIFICATION</scope>
</reference>
<feature type="region of interest" description="Disordered" evidence="1">
    <location>
        <begin position="409"/>
        <end position="453"/>
    </location>
</feature>
<evidence type="ECO:0000313" key="3">
    <source>
        <dbReference type="Ensembl" id="ENSLLTP00000023077.1"/>
    </source>
</evidence>
<feature type="region of interest" description="Disordered" evidence="1">
    <location>
        <begin position="1019"/>
        <end position="1040"/>
    </location>
</feature>
<reference evidence="3" key="2">
    <citation type="submission" date="2025-09" db="UniProtKB">
        <authorList>
            <consortium name="Ensembl"/>
        </authorList>
    </citation>
    <scope>IDENTIFICATION</scope>
</reference>
<name>A0A8C5SZV4_LATLA</name>
<dbReference type="GO" id="GO:0001156">
    <property type="term" value="F:TFIIIC-class transcription factor complex binding"/>
    <property type="evidence" value="ECO:0007669"/>
    <property type="project" value="TreeGrafter"/>
</dbReference>
<feature type="compositionally biased region" description="Basic and acidic residues" evidence="1">
    <location>
        <begin position="738"/>
        <end position="759"/>
    </location>
</feature>
<feature type="region of interest" description="Disordered" evidence="1">
    <location>
        <begin position="69"/>
        <end position="199"/>
    </location>
</feature>
<feature type="compositionally biased region" description="Polar residues" evidence="1">
    <location>
        <begin position="807"/>
        <end position="816"/>
    </location>
</feature>
<feature type="compositionally biased region" description="Polar residues" evidence="1">
    <location>
        <begin position="792"/>
        <end position="801"/>
    </location>
</feature>
<protein>
    <recommendedName>
        <fullName evidence="2">Transcription factor TFIIIB component B'' Myb domain-containing protein</fullName>
    </recommendedName>
</protein>
<feature type="compositionally biased region" description="Basic and acidic residues" evidence="1">
    <location>
        <begin position="111"/>
        <end position="122"/>
    </location>
</feature>
<feature type="region of interest" description="Disordered" evidence="1">
    <location>
        <begin position="243"/>
        <end position="279"/>
    </location>
</feature>
<dbReference type="GO" id="GO:0070898">
    <property type="term" value="P:RNA polymerase III preinitiation complex assembly"/>
    <property type="evidence" value="ECO:0007669"/>
    <property type="project" value="TreeGrafter"/>
</dbReference>
<dbReference type="PANTHER" id="PTHR22929:SF0">
    <property type="entry name" value="TRANSCRIPTION FACTOR TFIIIB COMPONENT B'' HOMOLOG"/>
    <property type="match status" value="1"/>
</dbReference>
<feature type="compositionally biased region" description="Acidic residues" evidence="1">
    <location>
        <begin position="1202"/>
        <end position="1219"/>
    </location>
</feature>
<organism evidence="3 4">
    <name type="scientific">Laticauda laticaudata</name>
    <name type="common">Blue-ringed sea krait</name>
    <name type="synonym">Blue-lipped sea krait</name>
    <dbReference type="NCBI Taxonomy" id="8630"/>
    <lineage>
        <taxon>Eukaryota</taxon>
        <taxon>Metazoa</taxon>
        <taxon>Chordata</taxon>
        <taxon>Craniata</taxon>
        <taxon>Vertebrata</taxon>
        <taxon>Euteleostomi</taxon>
        <taxon>Lepidosauria</taxon>
        <taxon>Squamata</taxon>
        <taxon>Bifurcata</taxon>
        <taxon>Unidentata</taxon>
        <taxon>Episquamata</taxon>
        <taxon>Toxicofera</taxon>
        <taxon>Serpentes</taxon>
        <taxon>Colubroidea</taxon>
        <taxon>Elapidae</taxon>
        <taxon>Laticaudinae</taxon>
        <taxon>Laticauda</taxon>
    </lineage>
</organism>
<feature type="region of interest" description="Disordered" evidence="1">
    <location>
        <begin position="467"/>
        <end position="529"/>
    </location>
</feature>
<feature type="compositionally biased region" description="Basic and acidic residues" evidence="1">
    <location>
        <begin position="508"/>
        <end position="524"/>
    </location>
</feature>
<feature type="region of interest" description="Disordered" evidence="1">
    <location>
        <begin position="1413"/>
        <end position="1433"/>
    </location>
</feature>
<feature type="compositionally biased region" description="Basic residues" evidence="1">
    <location>
        <begin position="91"/>
        <end position="101"/>
    </location>
</feature>
<feature type="compositionally biased region" description="Polar residues" evidence="1">
    <location>
        <begin position="467"/>
        <end position="484"/>
    </location>
</feature>
<dbReference type="GeneTree" id="ENSGT00390000012762"/>
<evidence type="ECO:0000313" key="4">
    <source>
        <dbReference type="Proteomes" id="UP000694406"/>
    </source>
</evidence>
<feature type="compositionally biased region" description="Basic and acidic residues" evidence="1">
    <location>
        <begin position="1026"/>
        <end position="1040"/>
    </location>
</feature>
<feature type="region of interest" description="Disordered" evidence="1">
    <location>
        <begin position="1175"/>
        <end position="1219"/>
    </location>
</feature>